<feature type="compositionally biased region" description="Basic and acidic residues" evidence="9">
    <location>
        <begin position="689"/>
        <end position="722"/>
    </location>
</feature>
<feature type="disulfide bond" evidence="8">
    <location>
        <begin position="110"/>
        <end position="117"/>
    </location>
</feature>
<dbReference type="InterPro" id="IPR019744">
    <property type="entry name" value="APP_CUBD_CS"/>
</dbReference>
<reference evidence="15" key="1">
    <citation type="submission" date="2025-08" db="UniProtKB">
        <authorList>
            <consortium name="RefSeq"/>
        </authorList>
    </citation>
    <scope>IDENTIFICATION</scope>
    <source>
        <tissue evidence="15">Whole organism</tissue>
    </source>
</reference>
<feature type="region of interest" description="Disordered" evidence="9">
    <location>
        <begin position="591"/>
        <end position="611"/>
    </location>
</feature>
<keyword evidence="4 10" id="KW-1133">Transmembrane helix</keyword>
<evidence type="ECO:0000259" key="13">
    <source>
        <dbReference type="PROSITE" id="PS51870"/>
    </source>
</evidence>
<dbReference type="GO" id="GO:0007409">
    <property type="term" value="P:axonogenesis"/>
    <property type="evidence" value="ECO:0007669"/>
    <property type="project" value="TreeGrafter"/>
</dbReference>
<evidence type="ECO:0000256" key="10">
    <source>
        <dbReference type="SAM" id="Phobius"/>
    </source>
</evidence>
<dbReference type="PRINTS" id="PR00203">
    <property type="entry name" value="AMYLOIDA4"/>
</dbReference>
<dbReference type="InterPro" id="IPR008154">
    <property type="entry name" value="Amyloid_glyco_extra"/>
</dbReference>
<evidence type="ECO:0000256" key="8">
    <source>
        <dbReference type="PROSITE-ProRule" id="PRU01217"/>
    </source>
</evidence>
<dbReference type="OrthoDB" id="6147836at2759"/>
<feature type="region of interest" description="Disordered" evidence="9">
    <location>
        <begin position="626"/>
        <end position="732"/>
    </location>
</feature>
<feature type="compositionally biased region" description="Pro residues" evidence="9">
    <location>
        <begin position="345"/>
        <end position="355"/>
    </location>
</feature>
<dbReference type="SUPFAM" id="SSF56491">
    <property type="entry name" value="A heparin-binding domain"/>
    <property type="match status" value="1"/>
</dbReference>
<dbReference type="InterPro" id="IPR011993">
    <property type="entry name" value="PH-like_dom_sf"/>
</dbReference>
<keyword evidence="14" id="KW-1185">Reference proteome</keyword>
<dbReference type="PROSITE" id="PS51870">
    <property type="entry name" value="APP_E2"/>
    <property type="match status" value="1"/>
</dbReference>
<dbReference type="InterPro" id="IPR019745">
    <property type="entry name" value="Amyloid_glyco_intracell_CS"/>
</dbReference>
<evidence type="ECO:0000256" key="7">
    <source>
        <dbReference type="ARBA" id="ARBA00023180"/>
    </source>
</evidence>
<dbReference type="Gene3D" id="1.20.120.770">
    <property type="entry name" value="Amyloid precursor protein, E2 domain"/>
    <property type="match status" value="1"/>
</dbReference>
<feature type="transmembrane region" description="Helical" evidence="10">
    <location>
        <begin position="769"/>
        <end position="791"/>
    </location>
</feature>
<feature type="compositionally biased region" description="Low complexity" evidence="9">
    <location>
        <begin position="260"/>
        <end position="277"/>
    </location>
</feature>
<dbReference type="PROSITE" id="PS51869">
    <property type="entry name" value="APP_E1"/>
    <property type="match status" value="1"/>
</dbReference>
<evidence type="ECO:0000256" key="9">
    <source>
        <dbReference type="SAM" id="MobiDB-lite"/>
    </source>
</evidence>
<dbReference type="GeneID" id="113207745"/>
<dbReference type="SUPFAM" id="SSF89811">
    <property type="entry name" value="Amyloid beta a4 protein copper binding domain (domain 2)"/>
    <property type="match status" value="1"/>
</dbReference>
<feature type="region of interest" description="CuBD subdomain" evidence="8">
    <location>
        <begin position="142"/>
        <end position="200"/>
    </location>
</feature>
<feature type="compositionally biased region" description="Acidic residues" evidence="9">
    <location>
        <begin position="278"/>
        <end position="295"/>
    </location>
</feature>
<dbReference type="GO" id="GO:0007417">
    <property type="term" value="P:central nervous system development"/>
    <property type="evidence" value="ECO:0007669"/>
    <property type="project" value="TreeGrafter"/>
</dbReference>
<proteinExistence type="inferred from homology"/>
<protein>
    <submittedName>
        <fullName evidence="15">Amyloid-beta-like protein isoform X1</fullName>
    </submittedName>
</protein>
<keyword evidence="7" id="KW-0325">Glycoprotein</keyword>
<dbReference type="PROSITE" id="PS00320">
    <property type="entry name" value="APP_INTRA"/>
    <property type="match status" value="1"/>
</dbReference>
<comment type="similarity">
    <text evidence="8">Belongs to the APP family.</text>
</comment>
<feature type="compositionally biased region" description="Low complexity" evidence="9">
    <location>
        <begin position="647"/>
        <end position="688"/>
    </location>
</feature>
<dbReference type="InterPro" id="IPR036176">
    <property type="entry name" value="E2_sf"/>
</dbReference>
<sequence length="838" mass="94622">MMEVPGFVSFLCVLIAATGSLGHVEDATRVSDSLPPIHFEPQVAFLCDQGQSFHPQYMSDQGRWTTDPESKVACLKDKVDVLTYCKKMYPKRDITNIVEASHSVKVTGWCRVGHKKCKHSAMVKPFRCLEGPFQSDALLVPESCLFDHVHNQTRCWEFGRWNETAAQSCADRDMQLRSFAMLLPCGISVFAGVEFVCCPKNDPTKAVKVPVDMAPLPSKQDKEDTAETPFDASDDASSAALDASEDDDEDEDLDEEEQDAALPDAPLSDNQENNDNQGDGDDDSDDSDEYNDEDTGAGNGSDDINNKVTPPTTRTPSSSAAPQPSPAAVAAAAQPSPAENRNTPSPYPTPSPTPDPYFLHFDPRREHQDYKQAQHRLEETHREKVTKVMKDWSDLEERYQEMRSLDPKGALDFKKRMTLRFQKTVQSLEEEGDAEKHQLVAMHQQRVLAHIGQRKKEAMTCYTTALNDSPPNTHRVQKCLQKLLRALHKDRHHTIAHYRHLLASSFEQAEREKPMTLEHLTDIDRMVNQSLQMLQRFPSLQEKIGQLMEDYIQALRSKDDTPGSLLTMTRAAESAILDKYQADVTAQQEEKERQRALERQRKEQRKKERVELREEKLRVEAAFGKTLSKEANADTMEDDHDDRDVSDNSSNQEDSLLSLPLAGSSTGSSSSSVSFTSSSPAPAPAAAPIEREHEREQQREQQREHEREQQRERERERERERPTPPAPELAVLSHKEEGPKIAHAQTHDVSHGEPTFSLRRDYRRESKGVYFTLAFAGIALLAAVVVGIALLRRRSARLPQNQGFVEVDQAATPEERHVANMQINGYENPTYKYFEVKE</sequence>
<evidence type="ECO:0000313" key="15">
    <source>
        <dbReference type="RefSeq" id="XP_052127400.1"/>
    </source>
</evidence>
<dbReference type="Pfam" id="PF10515">
    <property type="entry name" value="APP_amyloid"/>
    <property type="match status" value="1"/>
</dbReference>
<organism evidence="14 15">
    <name type="scientific">Frankliniella occidentalis</name>
    <name type="common">Western flower thrips</name>
    <name type="synonym">Euthrips occidentalis</name>
    <dbReference type="NCBI Taxonomy" id="133901"/>
    <lineage>
        <taxon>Eukaryota</taxon>
        <taxon>Metazoa</taxon>
        <taxon>Ecdysozoa</taxon>
        <taxon>Arthropoda</taxon>
        <taxon>Hexapoda</taxon>
        <taxon>Insecta</taxon>
        <taxon>Pterygota</taxon>
        <taxon>Neoptera</taxon>
        <taxon>Paraneoptera</taxon>
        <taxon>Thysanoptera</taxon>
        <taxon>Terebrantia</taxon>
        <taxon>Thripoidea</taxon>
        <taxon>Thripidae</taxon>
        <taxon>Frankliniella</taxon>
    </lineage>
</organism>
<dbReference type="Proteomes" id="UP000504606">
    <property type="component" value="Unplaced"/>
</dbReference>
<dbReference type="InterPro" id="IPR011178">
    <property type="entry name" value="Amyloid_glyco_Cu-bd"/>
</dbReference>
<dbReference type="CTD" id="31002"/>
<dbReference type="Pfam" id="PF02177">
    <property type="entry name" value="APP_N"/>
    <property type="match status" value="1"/>
</dbReference>
<gene>
    <name evidence="15" type="primary">LOC113207745</name>
</gene>
<keyword evidence="6 8" id="KW-1015">Disulfide bond</keyword>
<dbReference type="SMART" id="SM00006">
    <property type="entry name" value="A4_EXTRA"/>
    <property type="match status" value="1"/>
</dbReference>
<dbReference type="Gene3D" id="3.90.570.10">
    <property type="entry name" value="Amyloidogenic glycoprotein, heparin-binding domain"/>
    <property type="match status" value="1"/>
</dbReference>
<dbReference type="GO" id="GO:0008201">
    <property type="term" value="F:heparin binding"/>
    <property type="evidence" value="ECO:0007669"/>
    <property type="project" value="UniProtKB-UniRule"/>
</dbReference>
<evidence type="ECO:0000256" key="1">
    <source>
        <dbReference type="ARBA" id="ARBA00004479"/>
    </source>
</evidence>
<feature type="domain" description="E2" evidence="13">
    <location>
        <begin position="353"/>
        <end position="551"/>
    </location>
</feature>
<evidence type="ECO:0000256" key="4">
    <source>
        <dbReference type="ARBA" id="ARBA00022989"/>
    </source>
</evidence>
<keyword evidence="3 11" id="KW-0732">Signal</keyword>
<accession>A0A9C6X1H4</accession>
<dbReference type="InterPro" id="IPR036454">
    <property type="entry name" value="Amyloid_glyco_heparin-bd_sf"/>
</dbReference>
<evidence type="ECO:0000256" key="11">
    <source>
        <dbReference type="SAM" id="SignalP"/>
    </source>
</evidence>
<evidence type="ECO:0000256" key="5">
    <source>
        <dbReference type="ARBA" id="ARBA00023136"/>
    </source>
</evidence>
<dbReference type="PANTHER" id="PTHR23103">
    <property type="entry name" value="ALZHEIMER'S DISEASE BETA-AMYLOID RELATED"/>
    <property type="match status" value="1"/>
</dbReference>
<feature type="compositionally biased region" description="Acidic residues" evidence="9">
    <location>
        <begin position="243"/>
        <end position="259"/>
    </location>
</feature>
<dbReference type="Gene3D" id="3.30.1490.140">
    <property type="entry name" value="Amyloidogenic glycoprotein, copper-binding domain"/>
    <property type="match status" value="1"/>
</dbReference>
<feature type="region of interest" description="GFLD subdomain" evidence="8">
    <location>
        <begin position="37"/>
        <end position="134"/>
    </location>
</feature>
<evidence type="ECO:0000313" key="14">
    <source>
        <dbReference type="Proteomes" id="UP000504606"/>
    </source>
</evidence>
<feature type="signal peptide" evidence="11">
    <location>
        <begin position="1"/>
        <end position="22"/>
    </location>
</feature>
<dbReference type="InterPro" id="IPR019543">
    <property type="entry name" value="APP_amyloid_C"/>
</dbReference>
<feature type="domain" description="E1" evidence="12">
    <location>
        <begin position="37"/>
        <end position="200"/>
    </location>
</feature>
<dbReference type="AlphaFoldDB" id="A0A9C6X1H4"/>
<keyword evidence="5 10" id="KW-0472">Membrane</keyword>
<dbReference type="RefSeq" id="XP_052127400.1">
    <property type="nucleotide sequence ID" value="XM_052271440.1"/>
</dbReference>
<feature type="disulfide bond" evidence="8">
    <location>
        <begin position="144"/>
        <end position="198"/>
    </location>
</feature>
<dbReference type="KEGG" id="foc:113207745"/>
<dbReference type="GO" id="GO:0016020">
    <property type="term" value="C:membrane"/>
    <property type="evidence" value="ECO:0007669"/>
    <property type="project" value="UniProtKB-SubCell"/>
</dbReference>
<dbReference type="Pfam" id="PF12924">
    <property type="entry name" value="APP_Cu_bd"/>
    <property type="match status" value="1"/>
</dbReference>
<dbReference type="GO" id="GO:0043025">
    <property type="term" value="C:neuronal cell body"/>
    <property type="evidence" value="ECO:0007669"/>
    <property type="project" value="TreeGrafter"/>
</dbReference>
<feature type="disulfide bond" evidence="8">
    <location>
        <begin position="155"/>
        <end position="185"/>
    </location>
</feature>
<comment type="subcellular location">
    <subcellularLocation>
        <location evidence="1">Membrane</location>
        <topology evidence="1">Single-pass type I membrane protein</topology>
    </subcellularLocation>
</comment>
<dbReference type="InterPro" id="IPR015849">
    <property type="entry name" value="Amyloid_glyco_heparin-bd"/>
</dbReference>
<dbReference type="GO" id="GO:0043005">
    <property type="term" value="C:neuron projection"/>
    <property type="evidence" value="ECO:0007669"/>
    <property type="project" value="TreeGrafter"/>
</dbReference>
<dbReference type="Pfam" id="PF12925">
    <property type="entry name" value="APP_E2"/>
    <property type="match status" value="1"/>
</dbReference>
<dbReference type="GO" id="GO:0046914">
    <property type="term" value="F:transition metal ion binding"/>
    <property type="evidence" value="ECO:0007669"/>
    <property type="project" value="InterPro"/>
</dbReference>
<feature type="compositionally biased region" description="Low complexity" evidence="9">
    <location>
        <begin position="308"/>
        <end position="338"/>
    </location>
</feature>
<evidence type="ECO:0000256" key="6">
    <source>
        <dbReference type="ARBA" id="ARBA00023157"/>
    </source>
</evidence>
<dbReference type="InterPro" id="IPR036669">
    <property type="entry name" value="Amyloid_Cu-bd_sf"/>
</dbReference>
<dbReference type="PROSITE" id="PS00319">
    <property type="entry name" value="APP_CUBD"/>
    <property type="match status" value="1"/>
</dbReference>
<dbReference type="SUPFAM" id="SSF109843">
    <property type="entry name" value="CAPPD, an extracellular domain of amyloid beta A4 protein"/>
    <property type="match status" value="1"/>
</dbReference>
<name>A0A9C6X1H4_FRAOC</name>
<feature type="chain" id="PRO_5038736063" evidence="11">
    <location>
        <begin position="23"/>
        <end position="838"/>
    </location>
</feature>
<comment type="caution">
    <text evidence="8">Lacks conserved residue(s) required for the propagation of feature annotation.</text>
</comment>
<evidence type="ECO:0000259" key="12">
    <source>
        <dbReference type="PROSITE" id="PS51869"/>
    </source>
</evidence>
<evidence type="ECO:0000256" key="2">
    <source>
        <dbReference type="ARBA" id="ARBA00022692"/>
    </source>
</evidence>
<dbReference type="InterPro" id="IPR008155">
    <property type="entry name" value="Amyloid_glyco"/>
</dbReference>
<feature type="region of interest" description="Disordered" evidence="9">
    <location>
        <begin position="209"/>
        <end position="360"/>
    </location>
</feature>
<dbReference type="InterPro" id="IPR024329">
    <property type="entry name" value="Amyloid_glyco_E2_domain"/>
</dbReference>
<evidence type="ECO:0000256" key="3">
    <source>
        <dbReference type="ARBA" id="ARBA00022729"/>
    </source>
</evidence>
<feature type="disulfide bond" evidence="8">
    <location>
        <begin position="169"/>
        <end position="197"/>
    </location>
</feature>
<keyword evidence="2 10" id="KW-0812">Transmembrane</keyword>
<dbReference type="Gene3D" id="2.30.29.30">
    <property type="entry name" value="Pleckstrin-homology domain (PH domain)/Phosphotyrosine-binding domain (PTB)"/>
    <property type="match status" value="1"/>
</dbReference>
<dbReference type="PANTHER" id="PTHR23103:SF15">
    <property type="entry name" value="AMYLOID-BETA-LIKE PROTEIN"/>
    <property type="match status" value="1"/>
</dbReference>